<protein>
    <submittedName>
        <fullName evidence="2">Uncharacterized protein</fullName>
    </submittedName>
</protein>
<gene>
    <name evidence="2" type="ORF">SAMN04488044_0557</name>
</gene>
<sequence length="39" mass="3916">MTPFAKQDSPRPRAGVKPPPWGAVGGCPAAPDNNSGVGK</sequence>
<proteinExistence type="predicted"/>
<feature type="region of interest" description="Disordered" evidence="1">
    <location>
        <begin position="1"/>
        <end position="39"/>
    </location>
</feature>
<accession>A0A1M5J5Y3</accession>
<organism evidence="2 3">
    <name type="scientific">Cognatishimia maritima</name>
    <dbReference type="NCBI Taxonomy" id="870908"/>
    <lineage>
        <taxon>Bacteria</taxon>
        <taxon>Pseudomonadati</taxon>
        <taxon>Pseudomonadota</taxon>
        <taxon>Alphaproteobacteria</taxon>
        <taxon>Rhodobacterales</taxon>
        <taxon>Paracoccaceae</taxon>
        <taxon>Cognatishimia</taxon>
    </lineage>
</organism>
<evidence type="ECO:0000256" key="1">
    <source>
        <dbReference type="SAM" id="MobiDB-lite"/>
    </source>
</evidence>
<name>A0A1M5J5Y3_9RHOB</name>
<evidence type="ECO:0000313" key="3">
    <source>
        <dbReference type="Proteomes" id="UP000184211"/>
    </source>
</evidence>
<dbReference type="EMBL" id="FQWM01000001">
    <property type="protein sequence ID" value="SHG35952.1"/>
    <property type="molecule type" value="Genomic_DNA"/>
</dbReference>
<keyword evidence="3" id="KW-1185">Reference proteome</keyword>
<dbReference type="Proteomes" id="UP000184211">
    <property type="component" value="Unassembled WGS sequence"/>
</dbReference>
<reference evidence="3" key="1">
    <citation type="submission" date="2016-11" db="EMBL/GenBank/DDBJ databases">
        <authorList>
            <person name="Varghese N."/>
            <person name="Submissions S."/>
        </authorList>
    </citation>
    <scope>NUCLEOTIDE SEQUENCE [LARGE SCALE GENOMIC DNA]</scope>
    <source>
        <strain evidence="3">DSM 28223</strain>
    </source>
</reference>
<evidence type="ECO:0000313" key="2">
    <source>
        <dbReference type="EMBL" id="SHG35952.1"/>
    </source>
</evidence>
<dbReference type="AlphaFoldDB" id="A0A1M5J5Y3"/>